<evidence type="ECO:0000256" key="7">
    <source>
        <dbReference type="SAM" id="Phobius"/>
    </source>
</evidence>
<comment type="subcellular location">
    <subcellularLocation>
        <location evidence="1">Endomembrane system</location>
    </subcellularLocation>
</comment>
<keyword evidence="9" id="KW-1185">Reference proteome</keyword>
<evidence type="ECO:0000313" key="8">
    <source>
        <dbReference type="EMBL" id="PEG31195.1"/>
    </source>
</evidence>
<evidence type="ECO:0000256" key="1">
    <source>
        <dbReference type="ARBA" id="ARBA00004308"/>
    </source>
</evidence>
<keyword evidence="4 7" id="KW-1133">Transmembrane helix</keyword>
<evidence type="ECO:0000256" key="6">
    <source>
        <dbReference type="SAM" id="Coils"/>
    </source>
</evidence>
<comment type="caution">
    <text evidence="8">The sequence shown here is derived from an EMBL/GenBank/DDBJ whole genome shotgun (WGS) entry which is preliminary data.</text>
</comment>
<proteinExistence type="inferred from homology"/>
<feature type="transmembrane region" description="Helical" evidence="7">
    <location>
        <begin position="1337"/>
        <end position="1360"/>
    </location>
</feature>
<evidence type="ECO:0000313" key="9">
    <source>
        <dbReference type="Proteomes" id="UP000220840"/>
    </source>
</evidence>
<dbReference type="STRING" id="137838.GCA_001458595_02582"/>
<evidence type="ECO:0000256" key="4">
    <source>
        <dbReference type="ARBA" id="ARBA00022989"/>
    </source>
</evidence>
<dbReference type="EMBL" id="PDCJ01000001">
    <property type="protein sequence ID" value="PEG31195.1"/>
    <property type="molecule type" value="Genomic_DNA"/>
</dbReference>
<evidence type="ECO:0000256" key="3">
    <source>
        <dbReference type="ARBA" id="ARBA00022692"/>
    </source>
</evidence>
<dbReference type="Proteomes" id="UP000220840">
    <property type="component" value="Unassembled WGS sequence"/>
</dbReference>
<dbReference type="OrthoDB" id="9787430at2"/>
<feature type="transmembrane region" description="Helical" evidence="7">
    <location>
        <begin position="681"/>
        <end position="706"/>
    </location>
</feature>
<keyword evidence="3 7" id="KW-0812">Transmembrane</keyword>
<organism evidence="8 9">
    <name type="scientific">Clostridium neonatale</name>
    <dbReference type="NCBI Taxonomy" id="137838"/>
    <lineage>
        <taxon>Bacteria</taxon>
        <taxon>Bacillati</taxon>
        <taxon>Bacillota</taxon>
        <taxon>Clostridia</taxon>
        <taxon>Eubacteriales</taxon>
        <taxon>Clostridiaceae</taxon>
        <taxon>Clostridium</taxon>
    </lineage>
</organism>
<comment type="similarity">
    <text evidence="2">Belongs to the UPF0754 family.</text>
</comment>
<dbReference type="PANTHER" id="PTHR35791">
    <property type="entry name" value="UPF0754 MEMBRANE PROTEIN YHEB"/>
    <property type="match status" value="1"/>
</dbReference>
<dbReference type="InterPro" id="IPR007383">
    <property type="entry name" value="DUF445"/>
</dbReference>
<reference evidence="8 9" key="1">
    <citation type="submission" date="2017-10" db="EMBL/GenBank/DDBJ databases">
        <title>Effective Description of Clostridium neonatale sp. nov. linked to necrotizing enterocolitis in neonates and a clarification of species assignable to the genus Clostridium (Prazmowski 1880) emend. Lawson and Rainey 2016.</title>
        <authorList>
            <person name="Bernard K."/>
            <person name="Burdz T."/>
            <person name="Wiebe D."/>
            <person name="Balcewich B."/>
            <person name="Alfa M."/>
            <person name="Bernier A.-M."/>
        </authorList>
    </citation>
    <scope>NUCLEOTIDE SEQUENCE [LARGE SCALE GENOMIC DNA]</scope>
    <source>
        <strain evidence="8 9">LCDC99A005</strain>
    </source>
</reference>
<name>A0A2A7MHK3_9CLOT</name>
<feature type="coiled-coil region" evidence="6">
    <location>
        <begin position="842"/>
        <end position="870"/>
    </location>
</feature>
<sequence>MNMSINGNLMFLILQGISGGASGYITNKYAVNMLFKEYTPLKFGGVIRKNKQKFIEELSELIERDIINGNTLKEKISTDEFKMQLKSMCTSILTVNLRESINELKFQDISNFYECKNAFREFTKENLELLMSDFVSNFLNNFDIESILSNTQKANISNKLYNLILDTLEKEGITQELILDLYNENSNIKISEILNEDSKNKIKEEIEKYTELIIKDVFEDEESLKSFINKLCEILKIDDIIDKLQESLKEKEIGFFINSEKIENFINSNDLRIILKDIIGKIYEEFLESDKYIYEILPEETNSIIESILKVIIEKSTPYICEYVVHNKDEINKLIEESINEAMVGFDSSIKNLIINKARDTFLSDNPSKTNAVNKIVEYIENYSTNENAPKDLSEYIINYSKDIKVSDIVKNLDKEIVYEKLFMNDDSIIKVIINKLLKKKIKDVITFDLKEFLNDNGSEYIYKIIFENKINLSKKISQFICENINNKVDELYNTDLKSINFINNNIDNISKNSSKYIFELFKENEETIKKYIKSKVQTSISEINLNEEFIKNKTFVESMCIEKVLSIEDEIISKYEDSEVIDIIEKITSKEEVIEQLNEEIFTYVNNNLNIILDQKVKKIVYDNLITFNEDEICDLAQKFMGNELKPLSIFGGILGGITGLIFGLFSANINTFGFYNNSLTTVTSCLLMGIIGIMTNVIALKMLFHPYKKNKFLAKIPFLKNFALGYIPAHRESMAVGIGNVIEDNLLNASKVKSLFENKKNYLKMSLINNIEGSNYEVLSKLIAAKKETLSNSLYKRILNVLQDEKTNNDLCKSIKNTKINKIVKKTHLDNLFNNFIKQKDSIENNIINYIERKIQKEEKIKDILNDEILLKINKSIENEIYSNIKSFTFSLAKKDFIKNMLFSNDECYVNLINKSIKDFLNEEKLESINKFFEVKIEKFLKEDFKVLAGKFVEDYLTKELSNENTVADVFDGYVRLILNRNLYSISKKLNDQLVKYLNINKDEISSLVKNIISSQLNFLEKGLFLMAGGNKIVDECVDIMVSKKTPEFMNDNLYEIISVLENMLNNSLYVTEISEFNIKVEDINIPNTVNSIFDVGENIDLSKEIESISYYLCEYICNIKVDYIRSFINENCINEVHMIQEEISRNINDDLDEISRYITNMLKENIIKYIYDVKVEEIYENMNIRYTIKTILNKALDISIRKDNISSIIKNFYESNSNLTFKDFIDENVLFTDIKENLIGLSKNNEFNAENMRLINIVVENAIRNNMDFINNSAKMDLTEYFSEAMMSGAIEHTTNILKGIKLKEVTEKQISAMDPKEIHMLFDSFAGDFFKKLYLYGSFGAVFGINVYLSIILVIGDAVSEKNIKK</sequence>
<feature type="transmembrane region" description="Helical" evidence="7">
    <location>
        <begin position="649"/>
        <end position="669"/>
    </location>
</feature>
<evidence type="ECO:0000256" key="2">
    <source>
        <dbReference type="ARBA" id="ARBA00008053"/>
    </source>
</evidence>
<dbReference type="Pfam" id="PF04286">
    <property type="entry name" value="DUF445"/>
    <property type="match status" value="3"/>
</dbReference>
<accession>A0A2A7MHK3</accession>
<dbReference type="GO" id="GO:0012505">
    <property type="term" value="C:endomembrane system"/>
    <property type="evidence" value="ECO:0007669"/>
    <property type="project" value="UniProtKB-SubCell"/>
</dbReference>
<protein>
    <submittedName>
        <fullName evidence="8">DUF445 domain-containing protein</fullName>
    </submittedName>
</protein>
<gene>
    <name evidence="8" type="ORF">CQ394_05570</name>
</gene>
<keyword evidence="6" id="KW-0175">Coiled coil</keyword>
<dbReference type="PANTHER" id="PTHR35791:SF1">
    <property type="entry name" value="UPF0754 MEMBRANE PROTEIN YHEB"/>
    <property type="match status" value="1"/>
</dbReference>
<evidence type="ECO:0000256" key="5">
    <source>
        <dbReference type="ARBA" id="ARBA00023136"/>
    </source>
</evidence>
<keyword evidence="5 7" id="KW-0472">Membrane</keyword>